<proteinExistence type="predicted"/>
<keyword evidence="2" id="KW-1185">Reference proteome</keyword>
<dbReference type="RefSeq" id="WP_068902870.1">
    <property type="nucleotide sequence ID" value="NZ_JBHUIF010000031.1"/>
</dbReference>
<dbReference type="AlphaFoldDB" id="A0A1C3EGY5"/>
<name>A0A1C3EGY5_9GAMM</name>
<organism evidence="1 2">
    <name type="scientific">Veronia pacifica</name>
    <dbReference type="NCBI Taxonomy" id="1080227"/>
    <lineage>
        <taxon>Bacteria</taxon>
        <taxon>Pseudomonadati</taxon>
        <taxon>Pseudomonadota</taxon>
        <taxon>Gammaproteobacteria</taxon>
        <taxon>Vibrionales</taxon>
        <taxon>Vibrionaceae</taxon>
        <taxon>Veronia</taxon>
    </lineage>
</organism>
<dbReference type="Proteomes" id="UP000094936">
    <property type="component" value="Unassembled WGS sequence"/>
</dbReference>
<reference evidence="1 2" key="1">
    <citation type="submission" date="2016-05" db="EMBL/GenBank/DDBJ databases">
        <title>Genomic Taxonomy of the Vibrionaceae.</title>
        <authorList>
            <person name="Gomez-Gil B."/>
            <person name="Enciso-Ibarra J."/>
        </authorList>
    </citation>
    <scope>NUCLEOTIDE SEQUENCE [LARGE SCALE GENOMIC DNA]</scope>
    <source>
        <strain evidence="1 2">CAIM 1920</strain>
    </source>
</reference>
<evidence type="ECO:0008006" key="3">
    <source>
        <dbReference type="Google" id="ProtNLM"/>
    </source>
</evidence>
<accession>A0A1C3EGY5</accession>
<evidence type="ECO:0000313" key="2">
    <source>
        <dbReference type="Proteomes" id="UP000094936"/>
    </source>
</evidence>
<protein>
    <recommendedName>
        <fullName evidence="3">DUF1127 domain-containing protein</fullName>
    </recommendedName>
</protein>
<comment type="caution">
    <text evidence="1">The sequence shown here is derived from an EMBL/GenBank/DDBJ whole genome shotgun (WGS) entry which is preliminary data.</text>
</comment>
<gene>
    <name evidence="1" type="ORF">A8L45_12840</name>
</gene>
<sequence>MNESILTRLATLLLKWDIELEILAKKKALHMTSQERMAMPASILKDIGFDDEGFCHRPDESTKIKAKRHADDIRLTLLLKTAS</sequence>
<evidence type="ECO:0000313" key="1">
    <source>
        <dbReference type="EMBL" id="ODA32474.1"/>
    </source>
</evidence>
<dbReference type="OrthoDB" id="5828826at2"/>
<dbReference type="EMBL" id="LYBM01000022">
    <property type="protein sequence ID" value="ODA32474.1"/>
    <property type="molecule type" value="Genomic_DNA"/>
</dbReference>